<feature type="domain" description="HTH araC/xylS-type" evidence="4">
    <location>
        <begin position="78"/>
        <end position="180"/>
    </location>
</feature>
<dbReference type="GO" id="GO:0043565">
    <property type="term" value="F:sequence-specific DNA binding"/>
    <property type="evidence" value="ECO:0007669"/>
    <property type="project" value="InterPro"/>
</dbReference>
<dbReference type="InterPro" id="IPR018062">
    <property type="entry name" value="HTH_AraC-typ_CS"/>
</dbReference>
<dbReference type="Pfam" id="PF12833">
    <property type="entry name" value="HTH_18"/>
    <property type="match status" value="1"/>
</dbReference>
<dbReference type="SMART" id="SM00342">
    <property type="entry name" value="HTH_ARAC"/>
    <property type="match status" value="1"/>
</dbReference>
<evidence type="ECO:0000313" key="6">
    <source>
        <dbReference type="Proteomes" id="UP000480178"/>
    </source>
</evidence>
<keyword evidence="6" id="KW-1185">Reference proteome</keyword>
<dbReference type="PROSITE" id="PS00041">
    <property type="entry name" value="HTH_ARAC_FAMILY_1"/>
    <property type="match status" value="1"/>
</dbReference>
<accession>A0A6C0GEP9</accession>
<evidence type="ECO:0000313" key="5">
    <source>
        <dbReference type="EMBL" id="QHT66471.1"/>
    </source>
</evidence>
<dbReference type="PANTHER" id="PTHR43280">
    <property type="entry name" value="ARAC-FAMILY TRANSCRIPTIONAL REGULATOR"/>
    <property type="match status" value="1"/>
</dbReference>
<dbReference type="SUPFAM" id="SSF46689">
    <property type="entry name" value="Homeodomain-like"/>
    <property type="match status" value="1"/>
</dbReference>
<evidence type="ECO:0000256" key="2">
    <source>
        <dbReference type="ARBA" id="ARBA00023125"/>
    </source>
</evidence>
<dbReference type="EMBL" id="CP048222">
    <property type="protein sequence ID" value="QHT66471.1"/>
    <property type="molecule type" value="Genomic_DNA"/>
</dbReference>
<dbReference type="Proteomes" id="UP000480178">
    <property type="component" value="Chromosome"/>
</dbReference>
<protein>
    <submittedName>
        <fullName evidence="5">Helix-turn-helix transcriptional regulator</fullName>
    </submittedName>
</protein>
<dbReference type="RefSeq" id="WP_162442525.1">
    <property type="nucleotide sequence ID" value="NZ_CP048222.1"/>
</dbReference>
<keyword evidence="1" id="KW-0805">Transcription regulation</keyword>
<name>A0A6C0GEP9_9BACT</name>
<dbReference type="InterPro" id="IPR009057">
    <property type="entry name" value="Homeodomain-like_sf"/>
</dbReference>
<keyword evidence="2" id="KW-0238">DNA-binding</keyword>
<dbReference type="AlphaFoldDB" id="A0A6C0GEP9"/>
<dbReference type="Gene3D" id="1.10.10.60">
    <property type="entry name" value="Homeodomain-like"/>
    <property type="match status" value="1"/>
</dbReference>
<evidence type="ECO:0000256" key="1">
    <source>
        <dbReference type="ARBA" id="ARBA00023015"/>
    </source>
</evidence>
<keyword evidence="3" id="KW-0804">Transcription</keyword>
<evidence type="ECO:0000259" key="4">
    <source>
        <dbReference type="PROSITE" id="PS01124"/>
    </source>
</evidence>
<dbReference type="PROSITE" id="PS01124">
    <property type="entry name" value="HTH_ARAC_FAMILY_2"/>
    <property type="match status" value="1"/>
</dbReference>
<dbReference type="GO" id="GO:0003700">
    <property type="term" value="F:DNA-binding transcription factor activity"/>
    <property type="evidence" value="ECO:0007669"/>
    <property type="project" value="InterPro"/>
</dbReference>
<gene>
    <name evidence="5" type="ORF">GXP67_07280</name>
</gene>
<proteinExistence type="predicted"/>
<dbReference type="InterPro" id="IPR018060">
    <property type="entry name" value="HTH_AraC"/>
</dbReference>
<sequence>MKTNSLFIKNMVCDRCIRVVQEEVEKAGLQVKQVVLGEAVIEGEISQAQMNNIQDRLSAHGFEIIDDRKAAIIEKIKNPVVAHIHHNQSGAQLHTNYSDYLSEALHMDYHYLSALFSSMENVTIERYIILQKIERVKELLIYNELTLSEIAWQMGYSSVQHLSSQFRKVTGYTPSAFKQIRENKRKSLDQVGKEEPA</sequence>
<reference evidence="5 6" key="1">
    <citation type="submission" date="2020-01" db="EMBL/GenBank/DDBJ databases">
        <authorList>
            <person name="Kim M.K."/>
        </authorList>
    </citation>
    <scope>NUCLEOTIDE SEQUENCE [LARGE SCALE GENOMIC DNA]</scope>
    <source>
        <strain evidence="5 6">172606-1</strain>
    </source>
</reference>
<dbReference type="PANTHER" id="PTHR43280:SF31">
    <property type="entry name" value="TRANSCRIPTIONAL REGULATORY PROTEIN"/>
    <property type="match status" value="1"/>
</dbReference>
<dbReference type="Gene3D" id="3.30.70.100">
    <property type="match status" value="1"/>
</dbReference>
<evidence type="ECO:0000256" key="3">
    <source>
        <dbReference type="ARBA" id="ARBA00023163"/>
    </source>
</evidence>
<dbReference type="KEGG" id="rhoz:GXP67_07280"/>
<organism evidence="5 6">
    <name type="scientific">Rhodocytophaga rosea</name>
    <dbReference type="NCBI Taxonomy" id="2704465"/>
    <lineage>
        <taxon>Bacteria</taxon>
        <taxon>Pseudomonadati</taxon>
        <taxon>Bacteroidota</taxon>
        <taxon>Cytophagia</taxon>
        <taxon>Cytophagales</taxon>
        <taxon>Rhodocytophagaceae</taxon>
        <taxon>Rhodocytophaga</taxon>
    </lineage>
</organism>